<keyword evidence="7 9" id="KW-0411">Iron-sulfur</keyword>
<dbReference type="PIRSF" id="PIRSF005023">
    <property type="entry name" value="CODH"/>
    <property type="match status" value="1"/>
</dbReference>
<feature type="binding site" evidence="10">
    <location>
        <position position="51"/>
    </location>
    <ligand>
        <name>[4Fe-4S] cluster</name>
        <dbReference type="ChEBI" id="CHEBI:49883"/>
        <label>2</label>
    </ligand>
</feature>
<dbReference type="InterPro" id="IPR011254">
    <property type="entry name" value="Prismane-like_sf"/>
</dbReference>
<dbReference type="GO" id="GO:0043885">
    <property type="term" value="F:anaerobic carbon-monoxide dehydrogenase activity"/>
    <property type="evidence" value="ECO:0007669"/>
    <property type="project" value="UniProtKB-UniRule"/>
</dbReference>
<feature type="binding site" evidence="10">
    <location>
        <position position="450"/>
    </location>
    <ligand>
        <name>[Ni-4Fe-4S] cluster</name>
        <dbReference type="ChEBI" id="CHEBI:47739"/>
    </ligand>
</feature>
<evidence type="ECO:0000256" key="9">
    <source>
        <dbReference type="PIRNR" id="PIRNR005023"/>
    </source>
</evidence>
<organism evidence="11 12">
    <name type="scientific">Desulfosporosinus hippei DSM 8344</name>
    <dbReference type="NCBI Taxonomy" id="1121419"/>
    <lineage>
        <taxon>Bacteria</taxon>
        <taxon>Bacillati</taxon>
        <taxon>Bacillota</taxon>
        <taxon>Clostridia</taxon>
        <taxon>Eubacteriales</taxon>
        <taxon>Desulfitobacteriaceae</taxon>
        <taxon>Desulfosporosinus</taxon>
    </lineage>
</organism>
<keyword evidence="6 9" id="KW-0408">Iron</keyword>
<feature type="binding site" evidence="10">
    <location>
        <position position="54"/>
    </location>
    <ligand>
        <name>[4Fe-4S] cluster</name>
        <dbReference type="ChEBI" id="CHEBI:49883"/>
        <label>2</label>
    </ligand>
</feature>
<feature type="binding site" evidence="10">
    <location>
        <position position="59"/>
    </location>
    <ligand>
        <name>[4Fe-4S] cluster</name>
        <dbReference type="ChEBI" id="CHEBI:49883"/>
        <label>2</label>
    </ligand>
</feature>
<feature type="binding site" evidence="10">
    <location>
        <position position="265"/>
    </location>
    <ligand>
        <name>[Ni-4Fe-4S] cluster</name>
        <dbReference type="ChEBI" id="CHEBI:47739"/>
    </ligand>
</feature>
<evidence type="ECO:0000256" key="3">
    <source>
        <dbReference type="ARBA" id="ARBA00022596"/>
    </source>
</evidence>
<dbReference type="InterPro" id="IPR016101">
    <property type="entry name" value="CO_DH_a-bundle"/>
</dbReference>
<keyword evidence="2 9" id="KW-0004">4Fe-4S</keyword>
<gene>
    <name evidence="11" type="ORF">SAMN05443529_11938</name>
</gene>
<evidence type="ECO:0000256" key="7">
    <source>
        <dbReference type="ARBA" id="ARBA00023014"/>
    </source>
</evidence>
<dbReference type="GO" id="GO:0016151">
    <property type="term" value="F:nickel cation binding"/>
    <property type="evidence" value="ECO:0007669"/>
    <property type="project" value="InterPro"/>
</dbReference>
<feature type="binding site" evidence="10">
    <location>
        <position position="50"/>
    </location>
    <ligand>
        <name>[4Fe-4S] cluster</name>
        <dbReference type="ChEBI" id="CHEBI:49883"/>
        <label>1</label>
        <note>ligand shared between dimeric partners</note>
    </ligand>
</feature>
<dbReference type="OrthoDB" id="5478720at2"/>
<dbReference type="GO" id="GO:0006091">
    <property type="term" value="P:generation of precursor metabolites and energy"/>
    <property type="evidence" value="ECO:0007669"/>
    <property type="project" value="InterPro"/>
</dbReference>
<feature type="binding site" evidence="10">
    <location>
        <position position="480"/>
    </location>
    <ligand>
        <name>[Ni-4Fe-4S] cluster</name>
        <dbReference type="ChEBI" id="CHEBI:47739"/>
    </ligand>
</feature>
<dbReference type="InterPro" id="IPR016099">
    <property type="entry name" value="Prismane-like_a/b-sand"/>
</dbReference>
<comment type="catalytic activity">
    <reaction evidence="8 9">
        <text>CO + 2 oxidized [2Fe-2S]-[ferredoxin] + H2O = 2 reduced [2Fe-2S]-[ferredoxin] + CO2 + 2 H(+)</text>
        <dbReference type="Rhea" id="RHEA:21040"/>
        <dbReference type="Rhea" id="RHEA-COMP:10000"/>
        <dbReference type="Rhea" id="RHEA-COMP:10001"/>
        <dbReference type="ChEBI" id="CHEBI:15377"/>
        <dbReference type="ChEBI" id="CHEBI:15378"/>
        <dbReference type="ChEBI" id="CHEBI:16526"/>
        <dbReference type="ChEBI" id="CHEBI:17245"/>
        <dbReference type="ChEBI" id="CHEBI:33737"/>
        <dbReference type="ChEBI" id="CHEBI:33738"/>
        <dbReference type="EC" id="1.2.7.4"/>
    </reaction>
</comment>
<feature type="binding site" evidence="10">
    <location>
        <position position="299"/>
    </location>
    <ligand>
        <name>[Ni-4Fe-4S] cluster</name>
        <dbReference type="ChEBI" id="CHEBI:47739"/>
    </ligand>
</feature>
<dbReference type="Gene3D" id="3.40.50.2030">
    <property type="match status" value="2"/>
</dbReference>
<dbReference type="Pfam" id="PF03063">
    <property type="entry name" value="Prismane"/>
    <property type="match status" value="1"/>
</dbReference>
<comment type="cofactor">
    <cofactor evidence="1">
        <name>[4Fe-4S] cluster</name>
        <dbReference type="ChEBI" id="CHEBI:49883"/>
    </cofactor>
</comment>
<dbReference type="EMBL" id="FNCP01000019">
    <property type="protein sequence ID" value="SDH79481.1"/>
    <property type="molecule type" value="Genomic_DNA"/>
</dbReference>
<dbReference type="PANTHER" id="PTHR30109:SF4">
    <property type="entry name" value="CARBON MONOXIDE DEHYDROGENASE"/>
    <property type="match status" value="1"/>
</dbReference>
<sequence>MSRQVLITDLTIDTGVQELLGKAEQENIETAFQRAKEQEPHCKFGLTGVCCRRCLQGPCKVTFNGNKGIKRGVCGATADQIVARNLLSLIVEGTTPHVEHAREILHTLLETAEGKAPYEIKGKDKLISIGKKLGLTVDGVELDKLAHEVALIALQDFQQQSGVSHWLRLRAQDKSIETWEKLNILPSNAHLEIANAINKTAMGCESDPVSLLLGIMKMGLVEGYDGLHLSTDLQDILFGTPRLVKTQYRMGVIKEDYVNIAVHGHIPMVSEKVLEWSRKLNDEAKALGAKGINIVGICCSANELLMRQGVSVATNYASQELAIITGALEAMVVDAQCIMPGLAQVAECYHTELISTLPNIKIEGASHVDWTPEEADKMGEEIVRRALAHYPERDQAKVQIPEGTVEAYAGFSVEQIVELLAALNGADPLLPLIEAIAKGDILGVVAIVGCTNPKVKQDLANTEVAKELMRNNVLIVATGCSAHSLGKNGLLSPAGLEYCGEKLANVLTAIGQANGLPALPPALHMGSCVDNSRIDDLLVALANRLGVGVRELPVAGSSPENHSPKALSIGTFFIAQGVDVHIGVNAPITGSPLVEQALTANKGEFPVTTDELFGGKLIYEADPIQAAQTMIARIIQKRKALGLVCPETTESAAE</sequence>
<evidence type="ECO:0000256" key="5">
    <source>
        <dbReference type="ARBA" id="ARBA00023002"/>
    </source>
</evidence>
<dbReference type="NCBIfam" id="TIGR01702">
    <property type="entry name" value="CO_DH_cata"/>
    <property type="match status" value="1"/>
</dbReference>
<dbReference type="SUPFAM" id="SSF56821">
    <property type="entry name" value="Prismane protein-like"/>
    <property type="match status" value="1"/>
</dbReference>
<dbReference type="AlphaFoldDB" id="A0A1G8FBF2"/>
<name>A0A1G8FBF2_9FIRM</name>
<dbReference type="InterPro" id="IPR004137">
    <property type="entry name" value="HCP/CODH"/>
</dbReference>
<dbReference type="Proteomes" id="UP000198656">
    <property type="component" value="Unassembled WGS sequence"/>
</dbReference>
<evidence type="ECO:0000256" key="10">
    <source>
        <dbReference type="PIRSR" id="PIRSR005023-1"/>
    </source>
</evidence>
<evidence type="ECO:0000313" key="12">
    <source>
        <dbReference type="Proteomes" id="UP000198656"/>
    </source>
</evidence>
<keyword evidence="12" id="KW-1185">Reference proteome</keyword>
<dbReference type="InterPro" id="IPR010047">
    <property type="entry name" value="CODH"/>
</dbReference>
<dbReference type="EC" id="1.2.7.4" evidence="9"/>
<keyword evidence="3 10" id="KW-0533">Nickel</keyword>
<evidence type="ECO:0000256" key="2">
    <source>
        <dbReference type="ARBA" id="ARBA00022485"/>
    </source>
</evidence>
<keyword evidence="5 9" id="KW-0560">Oxidoreductase</keyword>
<dbReference type="RefSeq" id="WP_092334597.1">
    <property type="nucleotide sequence ID" value="NZ_FNCP01000019.1"/>
</dbReference>
<evidence type="ECO:0000256" key="4">
    <source>
        <dbReference type="ARBA" id="ARBA00022723"/>
    </source>
</evidence>
<dbReference type="GO" id="GO:0004601">
    <property type="term" value="F:peroxidase activity"/>
    <property type="evidence" value="ECO:0007669"/>
    <property type="project" value="TreeGrafter"/>
</dbReference>
<keyword evidence="4 9" id="KW-0479">Metal-binding</keyword>
<dbReference type="GO" id="GO:0051539">
    <property type="term" value="F:4 iron, 4 sulfur cluster binding"/>
    <property type="evidence" value="ECO:0007669"/>
    <property type="project" value="UniProtKB-UniRule"/>
</dbReference>
<dbReference type="GO" id="GO:0050418">
    <property type="term" value="F:hydroxylamine reductase activity"/>
    <property type="evidence" value="ECO:0007669"/>
    <property type="project" value="TreeGrafter"/>
</dbReference>
<evidence type="ECO:0000256" key="6">
    <source>
        <dbReference type="ARBA" id="ARBA00023004"/>
    </source>
</evidence>
<dbReference type="Gene3D" id="1.20.1270.30">
    <property type="match status" value="1"/>
</dbReference>
<feature type="binding site" evidence="10">
    <location>
        <position position="74"/>
    </location>
    <ligand>
        <name>[4Fe-4S] cluster</name>
        <dbReference type="ChEBI" id="CHEBI:49883"/>
        <label>2</label>
    </ligand>
</feature>
<proteinExistence type="predicted"/>
<accession>A0A1G8FBF2</accession>
<evidence type="ECO:0000256" key="1">
    <source>
        <dbReference type="ARBA" id="ARBA00001966"/>
    </source>
</evidence>
<reference evidence="12" key="1">
    <citation type="submission" date="2016-10" db="EMBL/GenBank/DDBJ databases">
        <authorList>
            <person name="Varghese N."/>
            <person name="Submissions S."/>
        </authorList>
    </citation>
    <scope>NUCLEOTIDE SEQUENCE [LARGE SCALE GENOMIC DNA]</scope>
    <source>
        <strain evidence="12">DSM 8344</strain>
    </source>
</reference>
<evidence type="ECO:0000313" key="11">
    <source>
        <dbReference type="EMBL" id="SDH79481.1"/>
    </source>
</evidence>
<feature type="binding site" evidence="10">
    <location>
        <position position="42"/>
    </location>
    <ligand>
        <name>[4Fe-4S] cluster</name>
        <dbReference type="ChEBI" id="CHEBI:49883"/>
        <label>1</label>
        <note>ligand shared between dimeric partners</note>
    </ligand>
</feature>
<dbReference type="PANTHER" id="PTHR30109">
    <property type="entry name" value="HYDROXYLAMINE REDUCTASE"/>
    <property type="match status" value="1"/>
</dbReference>
<feature type="binding site" evidence="10">
    <location>
        <position position="528"/>
    </location>
    <ligand>
        <name>[Ni-4Fe-4S] cluster</name>
        <dbReference type="ChEBI" id="CHEBI:47739"/>
    </ligand>
</feature>
<evidence type="ECO:0000256" key="8">
    <source>
        <dbReference type="ARBA" id="ARBA00048733"/>
    </source>
</evidence>
<feature type="binding site" evidence="10">
    <location>
        <position position="337"/>
    </location>
    <ligand>
        <name>[Ni-4Fe-4S] cluster</name>
        <dbReference type="ChEBI" id="CHEBI:47739"/>
    </ligand>
</feature>
<dbReference type="STRING" id="1121419.SAMN05443529_11938"/>
<protein>
    <recommendedName>
        <fullName evidence="9">Carbon monoxide dehydrogenase</fullName>
        <ecNumber evidence="9">1.2.7.4</ecNumber>
    </recommendedName>
</protein>
<dbReference type="GO" id="GO:0042542">
    <property type="term" value="P:response to hydrogen peroxide"/>
    <property type="evidence" value="ECO:0007669"/>
    <property type="project" value="TreeGrafter"/>
</dbReference>